<evidence type="ECO:0000313" key="2">
    <source>
        <dbReference type="EMBL" id="SEN20808.1"/>
    </source>
</evidence>
<feature type="region of interest" description="Disordered" evidence="1">
    <location>
        <begin position="1"/>
        <end position="56"/>
    </location>
</feature>
<protein>
    <submittedName>
        <fullName evidence="2">Uncharacterized protein</fullName>
    </submittedName>
</protein>
<gene>
    <name evidence="2" type="ORF">SAMN04489859_1002162</name>
</gene>
<dbReference type="OrthoDB" id="7508352at2"/>
<keyword evidence="3" id="KW-1185">Reference proteome</keyword>
<dbReference type="Proteomes" id="UP000199054">
    <property type="component" value="Unassembled WGS sequence"/>
</dbReference>
<sequence>MTSRHRTAFGAAPAVPSPATNGAEIERAENEGMPVQNVSPPPDMPPVSRNSDESSLERRVLAHERILQTLIAHMAETEPRFMERLQDVFIEPLKLVRHEREFADTADFAAEFIRAIVLIGSQNRFDAARAGAMANPASREPPGQPTETAPVVFFNPTLFQIHQQGETWELQVDGYVHGNYPREADALKAAATAATRIAARGQTRVATDVLPGA</sequence>
<evidence type="ECO:0000313" key="3">
    <source>
        <dbReference type="Proteomes" id="UP000199054"/>
    </source>
</evidence>
<dbReference type="AlphaFoldDB" id="A0A1H8EPW5"/>
<name>A0A1H8EPW5_9RHOB</name>
<dbReference type="RefSeq" id="WP_139208097.1">
    <property type="nucleotide sequence ID" value="NZ_FODE01000002.1"/>
</dbReference>
<organism evidence="2 3">
    <name type="scientific">Paracoccus alcaliphilus</name>
    <dbReference type="NCBI Taxonomy" id="34002"/>
    <lineage>
        <taxon>Bacteria</taxon>
        <taxon>Pseudomonadati</taxon>
        <taxon>Pseudomonadota</taxon>
        <taxon>Alphaproteobacteria</taxon>
        <taxon>Rhodobacterales</taxon>
        <taxon>Paracoccaceae</taxon>
        <taxon>Paracoccus</taxon>
    </lineage>
</organism>
<proteinExistence type="predicted"/>
<accession>A0A1H8EPW5</accession>
<dbReference type="EMBL" id="FODE01000002">
    <property type="protein sequence ID" value="SEN20808.1"/>
    <property type="molecule type" value="Genomic_DNA"/>
</dbReference>
<evidence type="ECO:0000256" key="1">
    <source>
        <dbReference type="SAM" id="MobiDB-lite"/>
    </source>
</evidence>
<reference evidence="2 3" key="1">
    <citation type="submission" date="2016-10" db="EMBL/GenBank/DDBJ databases">
        <authorList>
            <person name="de Groot N.N."/>
        </authorList>
    </citation>
    <scope>NUCLEOTIDE SEQUENCE [LARGE SCALE GENOMIC DNA]</scope>
    <source>
        <strain evidence="2 3">DSM 8512</strain>
    </source>
</reference>